<keyword evidence="2" id="KW-1185">Reference proteome</keyword>
<dbReference type="Ensembl" id="ENSONIT00000085914.1">
    <property type="protein sequence ID" value="ENSONIP00000079345.1"/>
    <property type="gene ID" value="ENSONIG00000030494.1"/>
</dbReference>
<dbReference type="OMA" id="YCTLQDP"/>
<reference evidence="2" key="1">
    <citation type="submission" date="2012-01" db="EMBL/GenBank/DDBJ databases">
        <title>The Genome Sequence of Oreochromis niloticus (Nile Tilapia).</title>
        <authorList>
            <consortium name="Broad Institute Genome Assembly Team"/>
            <consortium name="Broad Institute Sequencing Platform"/>
            <person name="Di Palma F."/>
            <person name="Johnson J."/>
            <person name="Lander E.S."/>
            <person name="Lindblad-Toh K."/>
        </authorList>
    </citation>
    <scope>NUCLEOTIDE SEQUENCE [LARGE SCALE GENOMIC DNA]</scope>
</reference>
<protein>
    <submittedName>
        <fullName evidence="1">Uncharacterized protein</fullName>
    </submittedName>
</protein>
<evidence type="ECO:0000313" key="1">
    <source>
        <dbReference type="Ensembl" id="ENSONIP00000079345.1"/>
    </source>
</evidence>
<reference evidence="1" key="2">
    <citation type="submission" date="2025-08" db="UniProtKB">
        <authorList>
            <consortium name="Ensembl"/>
        </authorList>
    </citation>
    <scope>IDENTIFICATION</scope>
</reference>
<reference evidence="1" key="3">
    <citation type="submission" date="2025-09" db="UniProtKB">
        <authorList>
            <consortium name="Ensembl"/>
        </authorList>
    </citation>
    <scope>IDENTIFICATION</scope>
</reference>
<name>A0A669F1P5_ORENI</name>
<dbReference type="Proteomes" id="UP000005207">
    <property type="component" value="Linkage group LG19"/>
</dbReference>
<evidence type="ECO:0000313" key="2">
    <source>
        <dbReference type="Proteomes" id="UP000005207"/>
    </source>
</evidence>
<accession>A0A669F1P5</accession>
<proteinExistence type="predicted"/>
<dbReference type="AlphaFoldDB" id="A0A669F1P5"/>
<organism evidence="1 2">
    <name type="scientific">Oreochromis niloticus</name>
    <name type="common">Nile tilapia</name>
    <name type="synonym">Tilapia nilotica</name>
    <dbReference type="NCBI Taxonomy" id="8128"/>
    <lineage>
        <taxon>Eukaryota</taxon>
        <taxon>Metazoa</taxon>
        <taxon>Chordata</taxon>
        <taxon>Craniata</taxon>
        <taxon>Vertebrata</taxon>
        <taxon>Euteleostomi</taxon>
        <taxon>Actinopterygii</taxon>
        <taxon>Neopterygii</taxon>
        <taxon>Teleostei</taxon>
        <taxon>Neoteleostei</taxon>
        <taxon>Acanthomorphata</taxon>
        <taxon>Ovalentaria</taxon>
        <taxon>Cichlomorphae</taxon>
        <taxon>Cichliformes</taxon>
        <taxon>Cichlidae</taxon>
        <taxon>African cichlids</taxon>
        <taxon>Pseudocrenilabrinae</taxon>
        <taxon>Oreochromini</taxon>
        <taxon>Oreochromis</taxon>
    </lineage>
</organism>
<sequence length="65" mass="7473">NAFISSCVFLLNQSSFSLLLPSLYQNVNSLKTAFTYYCTLQDPCPLCNEAKEQLQPFRHRVRSLL</sequence>
<dbReference type="InParanoid" id="A0A669F1P5"/>